<evidence type="ECO:0000256" key="1">
    <source>
        <dbReference type="SAM" id="SignalP"/>
    </source>
</evidence>
<accession>A0A821XJB6</accession>
<reference evidence="2" key="1">
    <citation type="submission" date="2021-02" db="EMBL/GenBank/DDBJ databases">
        <authorList>
            <person name="Steward A R."/>
        </authorList>
    </citation>
    <scope>NUCLEOTIDE SEQUENCE</scope>
</reference>
<keyword evidence="1" id="KW-0732">Signal</keyword>
<name>A0A821XJB6_9NEOP</name>
<evidence type="ECO:0008006" key="4">
    <source>
        <dbReference type="Google" id="ProtNLM"/>
    </source>
</evidence>
<dbReference type="Pfam" id="PF14223">
    <property type="entry name" value="Retrotran_gag_2"/>
    <property type="match status" value="1"/>
</dbReference>
<gene>
    <name evidence="2" type="ORF">PMACD_LOCUS15009</name>
</gene>
<dbReference type="EMBL" id="CAJOBZ010000068">
    <property type="protein sequence ID" value="CAF4944122.1"/>
    <property type="molecule type" value="Genomic_DNA"/>
</dbReference>
<protein>
    <recommendedName>
        <fullName evidence="4">CCHC-type domain-containing protein</fullName>
    </recommendedName>
</protein>
<evidence type="ECO:0000313" key="2">
    <source>
        <dbReference type="EMBL" id="CAF4944122.1"/>
    </source>
</evidence>
<keyword evidence="3" id="KW-1185">Reference proteome</keyword>
<organism evidence="2 3">
    <name type="scientific">Pieris macdunnoughi</name>
    <dbReference type="NCBI Taxonomy" id="345717"/>
    <lineage>
        <taxon>Eukaryota</taxon>
        <taxon>Metazoa</taxon>
        <taxon>Ecdysozoa</taxon>
        <taxon>Arthropoda</taxon>
        <taxon>Hexapoda</taxon>
        <taxon>Insecta</taxon>
        <taxon>Pterygota</taxon>
        <taxon>Neoptera</taxon>
        <taxon>Endopterygota</taxon>
        <taxon>Lepidoptera</taxon>
        <taxon>Glossata</taxon>
        <taxon>Ditrysia</taxon>
        <taxon>Papilionoidea</taxon>
        <taxon>Pieridae</taxon>
        <taxon>Pierinae</taxon>
        <taxon>Pieris</taxon>
    </lineage>
</organism>
<feature type="signal peptide" evidence="1">
    <location>
        <begin position="1"/>
        <end position="19"/>
    </location>
</feature>
<dbReference type="AlphaFoldDB" id="A0A821XJB6"/>
<dbReference type="OrthoDB" id="6929557at2759"/>
<proteinExistence type="predicted"/>
<feature type="chain" id="PRO_5032785351" description="CCHC-type domain-containing protein" evidence="1">
    <location>
        <begin position="20"/>
        <end position="90"/>
    </location>
</feature>
<dbReference type="Proteomes" id="UP000663880">
    <property type="component" value="Unassembled WGS sequence"/>
</dbReference>
<sequence>MDVKMHPGLLSILMLYSLATNFDSFRTTIETRDVLPSPGNLKIKIVEEYEARRQTEASEPQTSEAFYTKTKKKVKFCKNCNKKGHSTEAC</sequence>
<comment type="caution">
    <text evidence="2">The sequence shown here is derived from an EMBL/GenBank/DDBJ whole genome shotgun (WGS) entry which is preliminary data.</text>
</comment>
<evidence type="ECO:0000313" key="3">
    <source>
        <dbReference type="Proteomes" id="UP000663880"/>
    </source>
</evidence>